<dbReference type="InterPro" id="IPR052021">
    <property type="entry name" value="Type-I_RS_S_subunit"/>
</dbReference>
<protein>
    <submittedName>
        <fullName evidence="5">Restriction endonuclease subunit S</fullName>
    </submittedName>
</protein>
<keyword evidence="5" id="KW-0378">Hydrolase</keyword>
<dbReference type="EMBL" id="SOMN01000011">
    <property type="protein sequence ID" value="TFE26984.1"/>
    <property type="molecule type" value="Genomic_DNA"/>
</dbReference>
<evidence type="ECO:0000313" key="6">
    <source>
        <dbReference type="Proteomes" id="UP000297900"/>
    </source>
</evidence>
<evidence type="ECO:0000313" key="5">
    <source>
        <dbReference type="EMBL" id="TFE26984.1"/>
    </source>
</evidence>
<dbReference type="GO" id="GO:0004519">
    <property type="term" value="F:endonuclease activity"/>
    <property type="evidence" value="ECO:0007669"/>
    <property type="project" value="UniProtKB-KW"/>
</dbReference>
<proteinExistence type="inferred from homology"/>
<dbReference type="Gene3D" id="3.90.220.20">
    <property type="entry name" value="DNA methylase specificity domains"/>
    <property type="match status" value="2"/>
</dbReference>
<keyword evidence="2" id="KW-0680">Restriction system</keyword>
<dbReference type="GO" id="GO:0009307">
    <property type="term" value="P:DNA restriction-modification system"/>
    <property type="evidence" value="ECO:0007669"/>
    <property type="project" value="UniProtKB-KW"/>
</dbReference>
<keyword evidence="3" id="KW-0238">DNA-binding</keyword>
<dbReference type="AlphaFoldDB" id="A0A4Y8LXU9"/>
<reference evidence="5 6" key="1">
    <citation type="submission" date="2019-03" db="EMBL/GenBank/DDBJ databases">
        <title>Cohnella endophytica sp. nov., a novel endophytic bacterium isolated from bark of Sonneratia apetala.</title>
        <authorList>
            <person name="Tuo L."/>
        </authorList>
    </citation>
    <scope>NUCLEOTIDE SEQUENCE [LARGE SCALE GENOMIC DNA]</scope>
    <source>
        <strain evidence="5 6">CCTCC AB 208254</strain>
    </source>
</reference>
<dbReference type="SUPFAM" id="SSF116734">
    <property type="entry name" value="DNA methylase specificity domain"/>
    <property type="match status" value="2"/>
</dbReference>
<comment type="similarity">
    <text evidence="1">Belongs to the type-I restriction system S methylase family.</text>
</comment>
<dbReference type="InterPro" id="IPR044946">
    <property type="entry name" value="Restrct_endonuc_typeI_TRD_sf"/>
</dbReference>
<dbReference type="OrthoDB" id="9795776at2"/>
<keyword evidence="5" id="KW-0540">Nuclease</keyword>
<dbReference type="Pfam" id="PF01420">
    <property type="entry name" value="Methylase_S"/>
    <property type="match status" value="2"/>
</dbReference>
<organism evidence="5 6">
    <name type="scientific">Cohnella luojiensis</name>
    <dbReference type="NCBI Taxonomy" id="652876"/>
    <lineage>
        <taxon>Bacteria</taxon>
        <taxon>Bacillati</taxon>
        <taxon>Bacillota</taxon>
        <taxon>Bacilli</taxon>
        <taxon>Bacillales</taxon>
        <taxon>Paenibacillaceae</taxon>
        <taxon>Cohnella</taxon>
    </lineage>
</organism>
<feature type="domain" description="Type I restriction modification DNA specificity" evidence="4">
    <location>
        <begin position="223"/>
        <end position="393"/>
    </location>
</feature>
<dbReference type="Proteomes" id="UP000297900">
    <property type="component" value="Unassembled WGS sequence"/>
</dbReference>
<comment type="caution">
    <text evidence="5">The sequence shown here is derived from an EMBL/GenBank/DDBJ whole genome shotgun (WGS) entry which is preliminary data.</text>
</comment>
<evidence type="ECO:0000256" key="3">
    <source>
        <dbReference type="ARBA" id="ARBA00023125"/>
    </source>
</evidence>
<accession>A0A4Y8LXU9</accession>
<dbReference type="PANTHER" id="PTHR30408:SF13">
    <property type="entry name" value="TYPE I RESTRICTION ENZYME HINDI SPECIFICITY SUBUNIT"/>
    <property type="match status" value="1"/>
</dbReference>
<evidence type="ECO:0000259" key="4">
    <source>
        <dbReference type="Pfam" id="PF01420"/>
    </source>
</evidence>
<gene>
    <name evidence="5" type="ORF">E2980_10860</name>
</gene>
<evidence type="ECO:0000256" key="2">
    <source>
        <dbReference type="ARBA" id="ARBA00022747"/>
    </source>
</evidence>
<sequence>MGGSGLSSDTVELQEVANVVDSLHKTPEYIKEGFPIIRVTDIKGGYLDLSQTLRVSYEVYEEFSKKYKPHAGDILVSRVGSYGNFSFVNFDSPFCLGQNTAIIVPKNVDNKFLYFWLTSSSVKQQIEQRVVGSTQKTLSLKNIKELRVPNLSLEDQRSISNVLSKLDENIELNKIMIHNMEEIAHALFKRWIVDFEFPNDNGEPYKSSGGETVWSDELAAEVPIEWEVKRLDDLIESISQTYKFTENQVIFLNTSDILDGEVLHEDYSYPSILPGQAKKRIYTGDILYSEIRPANKRFAYIDFDAQEYVVSTKLMVLRSKSIVDSIIIYYFLTSKTIVDFLQTLAESRSGTFPQITFQQLKLISIAIPPADLLNEFACTLRSIYTKIQNNRKENKFLSQIRDTLLPKLMSGEIRIPVEHEYILDADLPMVAETSANYISNT</sequence>
<keyword evidence="6" id="KW-1185">Reference proteome</keyword>
<dbReference type="CDD" id="cd17246">
    <property type="entry name" value="RMtype1_S_SonII-TRD2-CR2_like"/>
    <property type="match status" value="1"/>
</dbReference>
<evidence type="ECO:0000256" key="1">
    <source>
        <dbReference type="ARBA" id="ARBA00010923"/>
    </source>
</evidence>
<keyword evidence="5" id="KW-0255">Endonuclease</keyword>
<name>A0A4Y8LXU9_9BACL</name>
<dbReference type="PANTHER" id="PTHR30408">
    <property type="entry name" value="TYPE-1 RESTRICTION ENZYME ECOKI SPECIFICITY PROTEIN"/>
    <property type="match status" value="1"/>
</dbReference>
<dbReference type="GO" id="GO:0003677">
    <property type="term" value="F:DNA binding"/>
    <property type="evidence" value="ECO:0007669"/>
    <property type="project" value="UniProtKB-KW"/>
</dbReference>
<dbReference type="InterPro" id="IPR000055">
    <property type="entry name" value="Restrct_endonuc_typeI_TRD"/>
</dbReference>
<feature type="domain" description="Type I restriction modification DNA specificity" evidence="4">
    <location>
        <begin position="10"/>
        <end position="174"/>
    </location>
</feature>